<sequence length="101" mass="11383">MDVILIKEDYFILDIKVRPNASQTEIRAFTDEEFIIALAAPADKEKANKELLNFLSTIFGVQKDKLSVTGGQHSSRKKIRVSLRASIQEVTNMIAKCMNKV</sequence>
<dbReference type="EMBL" id="JH370131">
    <property type="protein sequence ID" value="ELA42680.1"/>
    <property type="molecule type" value="Genomic_DNA"/>
</dbReference>
<dbReference type="PANTHER" id="PTHR13420">
    <property type="entry name" value="UPF0235 PROTEIN C15ORF40"/>
    <property type="match status" value="1"/>
</dbReference>
<protein>
    <submittedName>
        <fullName evidence="2">TIGR00251 family protein</fullName>
    </submittedName>
</protein>
<dbReference type="NCBIfam" id="TIGR00251">
    <property type="entry name" value="DUF167 family protein"/>
    <property type="match status" value="1"/>
</dbReference>
<keyword evidence="3" id="KW-1185">Reference proteome</keyword>
<dbReference type="SMART" id="SM01152">
    <property type="entry name" value="DUF167"/>
    <property type="match status" value="1"/>
</dbReference>
<evidence type="ECO:0000256" key="1">
    <source>
        <dbReference type="ARBA" id="ARBA00010364"/>
    </source>
</evidence>
<dbReference type="InParanoid" id="L2GQB3"/>
<reference evidence="3" key="1">
    <citation type="submission" date="2011-05" db="EMBL/GenBank/DDBJ databases">
        <title>The genome sequence of Vittaforma corneae strain ATCC 50505.</title>
        <authorList>
            <consortium name="The Broad Institute Genome Sequencing Platform"/>
            <person name="Cuomo C."/>
            <person name="Didier E."/>
            <person name="Bowers L."/>
            <person name="Young S.K."/>
            <person name="Zeng Q."/>
            <person name="Gargeya S."/>
            <person name="Fitzgerald M."/>
            <person name="Haas B."/>
            <person name="Abouelleil A."/>
            <person name="Alvarado L."/>
            <person name="Arachchi H.M."/>
            <person name="Berlin A."/>
            <person name="Chapman S.B."/>
            <person name="Gearin G."/>
            <person name="Goldberg J."/>
            <person name="Griggs A."/>
            <person name="Gujja S."/>
            <person name="Hansen M."/>
            <person name="Heiman D."/>
            <person name="Howarth C."/>
            <person name="Larimer J."/>
            <person name="Lui A."/>
            <person name="MacDonald P.J.P."/>
            <person name="McCowen C."/>
            <person name="Montmayeur A."/>
            <person name="Murphy C."/>
            <person name="Neiman D."/>
            <person name="Pearson M."/>
            <person name="Priest M."/>
            <person name="Roberts A."/>
            <person name="Saif S."/>
            <person name="Shea T."/>
            <person name="Sisk P."/>
            <person name="Stolte C."/>
            <person name="Sykes S."/>
            <person name="Wortman J."/>
            <person name="Nusbaum C."/>
            <person name="Birren B."/>
        </authorList>
    </citation>
    <scope>NUCLEOTIDE SEQUENCE [LARGE SCALE GENOMIC DNA]</scope>
    <source>
        <strain evidence="3">ATCC 50505</strain>
    </source>
</reference>
<dbReference type="OrthoDB" id="244097at2759"/>
<accession>L2GQB3</accession>
<dbReference type="AlphaFoldDB" id="L2GQB3"/>
<dbReference type="HAMAP" id="MF_00634">
    <property type="entry name" value="UPF0235"/>
    <property type="match status" value="1"/>
</dbReference>
<dbReference type="InterPro" id="IPR036591">
    <property type="entry name" value="YggU-like_sf"/>
</dbReference>
<dbReference type="PANTHER" id="PTHR13420:SF7">
    <property type="entry name" value="UPF0235 PROTEIN C15ORF40"/>
    <property type="match status" value="1"/>
</dbReference>
<evidence type="ECO:0000313" key="2">
    <source>
        <dbReference type="EMBL" id="ELA42680.1"/>
    </source>
</evidence>
<dbReference type="GO" id="GO:0005737">
    <property type="term" value="C:cytoplasm"/>
    <property type="evidence" value="ECO:0007669"/>
    <property type="project" value="TreeGrafter"/>
</dbReference>
<dbReference type="Gene3D" id="3.30.1200.10">
    <property type="entry name" value="YggU-like"/>
    <property type="match status" value="1"/>
</dbReference>
<name>L2GQB3_VITCO</name>
<proteinExistence type="inferred from homology"/>
<dbReference type="RefSeq" id="XP_007603885.1">
    <property type="nucleotide sequence ID" value="XM_007603823.1"/>
</dbReference>
<dbReference type="InterPro" id="IPR003746">
    <property type="entry name" value="DUF167"/>
</dbReference>
<dbReference type="HOGENOM" id="CLU_130694_5_2_1"/>
<organism evidence="2 3">
    <name type="scientific">Vittaforma corneae (strain ATCC 50505)</name>
    <name type="common">Microsporidian parasite</name>
    <name type="synonym">Nosema corneum</name>
    <dbReference type="NCBI Taxonomy" id="993615"/>
    <lineage>
        <taxon>Eukaryota</taxon>
        <taxon>Fungi</taxon>
        <taxon>Fungi incertae sedis</taxon>
        <taxon>Microsporidia</taxon>
        <taxon>Nosematidae</taxon>
        <taxon>Vittaforma</taxon>
    </lineage>
</organism>
<evidence type="ECO:0000313" key="3">
    <source>
        <dbReference type="Proteomes" id="UP000011082"/>
    </source>
</evidence>
<dbReference type="SUPFAM" id="SSF69786">
    <property type="entry name" value="YggU-like"/>
    <property type="match status" value="1"/>
</dbReference>
<comment type="similarity">
    <text evidence="1">Belongs to the UPF0235 family.</text>
</comment>
<dbReference type="VEuPathDB" id="MicrosporidiaDB:VICG_00432"/>
<dbReference type="Pfam" id="PF02594">
    <property type="entry name" value="DUF167"/>
    <property type="match status" value="1"/>
</dbReference>
<gene>
    <name evidence="2" type="ORF">VICG_00432</name>
</gene>
<dbReference type="Proteomes" id="UP000011082">
    <property type="component" value="Unassembled WGS sequence"/>
</dbReference>
<dbReference type="GeneID" id="19881150"/>